<reference evidence="2" key="1">
    <citation type="journal article" date="2014" name="Front. Microbiol.">
        <title>High frequency of phylogenetically diverse reductive dehalogenase-homologous genes in deep subseafloor sedimentary metagenomes.</title>
        <authorList>
            <person name="Kawai M."/>
            <person name="Futagami T."/>
            <person name="Toyoda A."/>
            <person name="Takaki Y."/>
            <person name="Nishi S."/>
            <person name="Hori S."/>
            <person name="Arai W."/>
            <person name="Tsubouchi T."/>
            <person name="Morono Y."/>
            <person name="Uchiyama I."/>
            <person name="Ito T."/>
            <person name="Fujiyama A."/>
            <person name="Inagaki F."/>
            <person name="Takami H."/>
        </authorList>
    </citation>
    <scope>NUCLEOTIDE SEQUENCE</scope>
    <source>
        <strain evidence="2">Expedition CK06-06</strain>
    </source>
</reference>
<keyword evidence="1" id="KW-0812">Transmembrane</keyword>
<evidence type="ECO:0000313" key="2">
    <source>
        <dbReference type="EMBL" id="GAG75434.1"/>
    </source>
</evidence>
<evidence type="ECO:0000256" key="1">
    <source>
        <dbReference type="SAM" id="Phobius"/>
    </source>
</evidence>
<name>X1A0Y7_9ZZZZ</name>
<keyword evidence="1" id="KW-0472">Membrane</keyword>
<protein>
    <submittedName>
        <fullName evidence="2">Uncharacterized protein</fullName>
    </submittedName>
</protein>
<accession>X1A0Y7</accession>
<feature type="transmembrane region" description="Helical" evidence="1">
    <location>
        <begin position="12"/>
        <end position="31"/>
    </location>
</feature>
<dbReference type="EMBL" id="BART01018500">
    <property type="protein sequence ID" value="GAG75434.1"/>
    <property type="molecule type" value="Genomic_DNA"/>
</dbReference>
<organism evidence="2">
    <name type="scientific">marine sediment metagenome</name>
    <dbReference type="NCBI Taxonomy" id="412755"/>
    <lineage>
        <taxon>unclassified sequences</taxon>
        <taxon>metagenomes</taxon>
        <taxon>ecological metagenomes</taxon>
    </lineage>
</organism>
<feature type="non-terminal residue" evidence="2">
    <location>
        <position position="1"/>
    </location>
</feature>
<keyword evidence="1" id="KW-1133">Transmembrane helix</keyword>
<proteinExistence type="predicted"/>
<sequence length="161" mass="18763">PTKSPFIYRTRLGIIAMICLLPLIPVFRYNYGENYQLTQSNVSQAIEPDEMVMGNLLYWFGLRENKYINWSNLVLYQRSVPGSTLEEAFDSLRPDIFILDKHVKGYTFDSQDKSLYRQGFSISKSELDSYLNQHGELISSIEEGNGEFLNIYRLIWDESQP</sequence>
<comment type="caution">
    <text evidence="2">The sequence shown here is derived from an EMBL/GenBank/DDBJ whole genome shotgun (WGS) entry which is preliminary data.</text>
</comment>
<gene>
    <name evidence="2" type="ORF">S01H4_34910</name>
</gene>
<dbReference type="AlphaFoldDB" id="X1A0Y7"/>